<feature type="transmembrane region" description="Helical" evidence="1">
    <location>
        <begin position="21"/>
        <end position="43"/>
    </location>
</feature>
<proteinExistence type="predicted"/>
<keyword evidence="1" id="KW-0472">Membrane</keyword>
<feature type="transmembrane region" description="Helical" evidence="1">
    <location>
        <begin position="108"/>
        <end position="128"/>
    </location>
</feature>
<evidence type="ECO:0000313" key="3">
    <source>
        <dbReference type="Proteomes" id="UP001445076"/>
    </source>
</evidence>
<gene>
    <name evidence="2" type="ORF">OTU49_016571</name>
</gene>
<name>A0AAW0YSF9_CHEQU</name>
<reference evidence="2 3" key="1">
    <citation type="journal article" date="2024" name="BMC Genomics">
        <title>Genome assembly of redclaw crayfish (Cherax quadricarinatus) provides insights into its immune adaptation and hypoxia tolerance.</title>
        <authorList>
            <person name="Liu Z."/>
            <person name="Zheng J."/>
            <person name="Li H."/>
            <person name="Fang K."/>
            <person name="Wang S."/>
            <person name="He J."/>
            <person name="Zhou D."/>
            <person name="Weng S."/>
            <person name="Chi M."/>
            <person name="Gu Z."/>
            <person name="He J."/>
            <person name="Li F."/>
            <person name="Wang M."/>
        </authorList>
    </citation>
    <scope>NUCLEOTIDE SEQUENCE [LARGE SCALE GENOMIC DNA]</scope>
    <source>
        <strain evidence="2">ZL_2023a</strain>
    </source>
</reference>
<evidence type="ECO:0000313" key="2">
    <source>
        <dbReference type="EMBL" id="KAK8754521.1"/>
    </source>
</evidence>
<dbReference type="AlphaFoldDB" id="A0AAW0YSF9"/>
<dbReference type="Proteomes" id="UP001445076">
    <property type="component" value="Unassembled WGS sequence"/>
</dbReference>
<feature type="transmembrane region" description="Helical" evidence="1">
    <location>
        <begin position="55"/>
        <end position="72"/>
    </location>
</feature>
<accession>A0AAW0YSF9</accession>
<dbReference type="EMBL" id="JARKIK010000001">
    <property type="protein sequence ID" value="KAK8754521.1"/>
    <property type="molecule type" value="Genomic_DNA"/>
</dbReference>
<comment type="caution">
    <text evidence="2">The sequence shown here is derived from an EMBL/GenBank/DDBJ whole genome shotgun (WGS) entry which is preliminary data.</text>
</comment>
<sequence>MENKKFVPKRFCGCISLRTGTIIIAVLSLLFGLGNVGFSIYLVVEAGASEGWVDLVINVATVILAIALIHGIRIKSAKLVMVWVWLMALSIALNITMGIVFIFITASIIAAFILFVMSALQIYFLLVVRSYALTIIHADTLMISNDIPLQNEV</sequence>
<keyword evidence="1" id="KW-0812">Transmembrane</keyword>
<feature type="transmembrane region" description="Helical" evidence="1">
    <location>
        <begin position="79"/>
        <end position="102"/>
    </location>
</feature>
<organism evidence="2 3">
    <name type="scientific">Cherax quadricarinatus</name>
    <name type="common">Australian red claw crayfish</name>
    <dbReference type="NCBI Taxonomy" id="27406"/>
    <lineage>
        <taxon>Eukaryota</taxon>
        <taxon>Metazoa</taxon>
        <taxon>Ecdysozoa</taxon>
        <taxon>Arthropoda</taxon>
        <taxon>Crustacea</taxon>
        <taxon>Multicrustacea</taxon>
        <taxon>Malacostraca</taxon>
        <taxon>Eumalacostraca</taxon>
        <taxon>Eucarida</taxon>
        <taxon>Decapoda</taxon>
        <taxon>Pleocyemata</taxon>
        <taxon>Astacidea</taxon>
        <taxon>Parastacoidea</taxon>
        <taxon>Parastacidae</taxon>
        <taxon>Cherax</taxon>
    </lineage>
</organism>
<keyword evidence="3" id="KW-1185">Reference proteome</keyword>
<evidence type="ECO:0000256" key="1">
    <source>
        <dbReference type="SAM" id="Phobius"/>
    </source>
</evidence>
<keyword evidence="1" id="KW-1133">Transmembrane helix</keyword>
<protein>
    <submittedName>
        <fullName evidence="2">Uncharacterized protein</fullName>
    </submittedName>
</protein>